<accession>A0AAF0YB64</accession>
<feature type="compositionally biased region" description="Polar residues" evidence="1">
    <location>
        <begin position="30"/>
        <end position="43"/>
    </location>
</feature>
<evidence type="ECO:0000313" key="2">
    <source>
        <dbReference type="EMBL" id="WOO83553.1"/>
    </source>
</evidence>
<proteinExistence type="predicted"/>
<feature type="region of interest" description="Disordered" evidence="1">
    <location>
        <begin position="111"/>
        <end position="145"/>
    </location>
</feature>
<dbReference type="Proteomes" id="UP000827549">
    <property type="component" value="Chromosome 5"/>
</dbReference>
<reference evidence="2" key="1">
    <citation type="submission" date="2023-10" db="EMBL/GenBank/DDBJ databases">
        <authorList>
            <person name="Noh H."/>
        </authorList>
    </citation>
    <scope>NUCLEOTIDE SEQUENCE</scope>
    <source>
        <strain evidence="2">DUCC4014</strain>
    </source>
</reference>
<dbReference type="GeneID" id="87810245"/>
<gene>
    <name evidence="2" type="ORF">LOC62_05G007071</name>
</gene>
<evidence type="ECO:0000313" key="3">
    <source>
        <dbReference type="Proteomes" id="UP000827549"/>
    </source>
</evidence>
<evidence type="ECO:0000256" key="1">
    <source>
        <dbReference type="SAM" id="MobiDB-lite"/>
    </source>
</evidence>
<keyword evidence="3" id="KW-1185">Reference proteome</keyword>
<protein>
    <submittedName>
        <fullName evidence="2">Uncharacterized protein</fullName>
    </submittedName>
</protein>
<dbReference type="EMBL" id="CP086718">
    <property type="protein sequence ID" value="WOO83553.1"/>
    <property type="molecule type" value="Genomic_DNA"/>
</dbReference>
<organism evidence="2 3">
    <name type="scientific">Vanrija pseudolonga</name>
    <dbReference type="NCBI Taxonomy" id="143232"/>
    <lineage>
        <taxon>Eukaryota</taxon>
        <taxon>Fungi</taxon>
        <taxon>Dikarya</taxon>
        <taxon>Basidiomycota</taxon>
        <taxon>Agaricomycotina</taxon>
        <taxon>Tremellomycetes</taxon>
        <taxon>Trichosporonales</taxon>
        <taxon>Trichosporonaceae</taxon>
        <taxon>Vanrija</taxon>
    </lineage>
</organism>
<feature type="region of interest" description="Disordered" evidence="1">
    <location>
        <begin position="21"/>
        <end position="95"/>
    </location>
</feature>
<sequence>MAPIRWQALGLSRMAMANLGEASDGDHNGGITSSWRKSRTSTPPCGADAVTRGQGGYGERWIRRAADTESGYGGRRIRRATTCRRAGSPAQRGRHVLSPVLTAPHPCLGPSAAMRGDAPPFSRIISSRDSRNAARASVTAWRPRP</sequence>
<dbReference type="RefSeq" id="XP_062629579.1">
    <property type="nucleotide sequence ID" value="XM_062773595.1"/>
</dbReference>
<name>A0AAF0YB64_9TREE</name>
<dbReference type="AlphaFoldDB" id="A0AAF0YB64"/>